<evidence type="ECO:0000256" key="1">
    <source>
        <dbReference type="ARBA" id="ARBA00004651"/>
    </source>
</evidence>
<keyword evidence="8" id="KW-1185">Reference proteome</keyword>
<feature type="transmembrane region" description="Helical" evidence="6">
    <location>
        <begin position="299"/>
        <end position="325"/>
    </location>
</feature>
<gene>
    <name evidence="7" type="ORF">C8046_17190</name>
</gene>
<feature type="transmembrane region" description="Helical" evidence="6">
    <location>
        <begin position="226"/>
        <end position="246"/>
    </location>
</feature>
<keyword evidence="4 6" id="KW-1133">Transmembrane helix</keyword>
<dbReference type="PANTHER" id="PTHR30250">
    <property type="entry name" value="PST FAMILY PREDICTED COLANIC ACID TRANSPORTER"/>
    <property type="match status" value="1"/>
</dbReference>
<feature type="transmembrane region" description="Helical" evidence="6">
    <location>
        <begin position="95"/>
        <end position="121"/>
    </location>
</feature>
<dbReference type="PANTHER" id="PTHR30250:SF11">
    <property type="entry name" value="O-ANTIGEN TRANSPORTER-RELATED"/>
    <property type="match status" value="1"/>
</dbReference>
<evidence type="ECO:0000256" key="6">
    <source>
        <dbReference type="SAM" id="Phobius"/>
    </source>
</evidence>
<keyword evidence="3 6" id="KW-0812">Transmembrane</keyword>
<feature type="transmembrane region" description="Helical" evidence="6">
    <location>
        <begin position="258"/>
        <end position="278"/>
    </location>
</feature>
<evidence type="ECO:0000313" key="7">
    <source>
        <dbReference type="EMBL" id="PWD52117.1"/>
    </source>
</evidence>
<feature type="transmembrane region" description="Helical" evidence="6">
    <location>
        <begin position="394"/>
        <end position="414"/>
    </location>
</feature>
<proteinExistence type="predicted"/>
<evidence type="ECO:0000313" key="8">
    <source>
        <dbReference type="Proteomes" id="UP000245166"/>
    </source>
</evidence>
<dbReference type="EMBL" id="PYHR01000002">
    <property type="protein sequence ID" value="PWD52117.1"/>
    <property type="molecule type" value="Genomic_DNA"/>
</dbReference>
<comment type="caution">
    <text evidence="7">The sequence shown here is derived from an EMBL/GenBank/DDBJ whole genome shotgun (WGS) entry which is preliminary data.</text>
</comment>
<dbReference type="GO" id="GO:0005886">
    <property type="term" value="C:plasma membrane"/>
    <property type="evidence" value="ECO:0007669"/>
    <property type="project" value="UniProtKB-SubCell"/>
</dbReference>
<feature type="transmembrane region" description="Helical" evidence="6">
    <location>
        <begin position="27"/>
        <end position="47"/>
    </location>
</feature>
<feature type="transmembrane region" description="Helical" evidence="6">
    <location>
        <begin position="186"/>
        <end position="205"/>
    </location>
</feature>
<sequence>MQAAAPGPTGAPAPTAIGRRSSLRITAASLLGALSGYVVLAVVARSVSLEENAVFVTFWSALFTMYGVLTGMGTETARSVAQAGLHPGVAGRSSVAAAVRVGAGVVGLGGLLLAATGLHVFDAEHQVLAFVVALSAAAYAVEAVLLGALSGRGRWDAYAGMLGLEAIARVVLVGAVAWVAATVTNVAVASGAAAAMWLVMVAVSRDVREVFRAELDAPLRAYLGRVSFAATASGASAVLLVGFPVLVKMTTDKAIFDLAAPLMLAISLTRAPIMVPLTSFQSVIVAQFVKNRSGAGRTLTRAVAALAALGVVGGAAAYLVGPWLMAFLFGPDYRVEGWVLAGMTVASVGTAILTITAALTQALRRQVAFVAGWLVALVVSVGLLLTGLPIDQRVVGALLIAPYAGVVVHAVAIVRELRRPVAAAA</sequence>
<feature type="transmembrane region" description="Helical" evidence="6">
    <location>
        <begin position="367"/>
        <end position="388"/>
    </location>
</feature>
<keyword evidence="2" id="KW-1003">Cell membrane</keyword>
<evidence type="ECO:0000256" key="3">
    <source>
        <dbReference type="ARBA" id="ARBA00022692"/>
    </source>
</evidence>
<organism evidence="7 8">
    <name type="scientific">Serinibacter arcticus</name>
    <dbReference type="NCBI Taxonomy" id="1655435"/>
    <lineage>
        <taxon>Bacteria</taxon>
        <taxon>Bacillati</taxon>
        <taxon>Actinomycetota</taxon>
        <taxon>Actinomycetes</taxon>
        <taxon>Micrococcales</taxon>
        <taxon>Beutenbergiaceae</taxon>
        <taxon>Serinibacter</taxon>
    </lineage>
</organism>
<keyword evidence="5 6" id="KW-0472">Membrane</keyword>
<name>A0A2U1ZYQ5_9MICO</name>
<dbReference type="InterPro" id="IPR050833">
    <property type="entry name" value="Poly_Biosynth_Transport"/>
</dbReference>
<feature type="transmembrane region" description="Helical" evidence="6">
    <location>
        <begin position="53"/>
        <end position="74"/>
    </location>
</feature>
<evidence type="ECO:0008006" key="9">
    <source>
        <dbReference type="Google" id="ProtNLM"/>
    </source>
</evidence>
<evidence type="ECO:0000256" key="4">
    <source>
        <dbReference type="ARBA" id="ARBA00022989"/>
    </source>
</evidence>
<dbReference type="AlphaFoldDB" id="A0A2U1ZYQ5"/>
<feature type="transmembrane region" description="Helical" evidence="6">
    <location>
        <begin position="127"/>
        <end position="149"/>
    </location>
</feature>
<evidence type="ECO:0000256" key="5">
    <source>
        <dbReference type="ARBA" id="ARBA00023136"/>
    </source>
</evidence>
<feature type="transmembrane region" description="Helical" evidence="6">
    <location>
        <begin position="337"/>
        <end position="360"/>
    </location>
</feature>
<comment type="subcellular location">
    <subcellularLocation>
        <location evidence="1">Cell membrane</location>
        <topology evidence="1">Multi-pass membrane protein</topology>
    </subcellularLocation>
</comment>
<protein>
    <recommendedName>
        <fullName evidence="9">Polysaccharide biosynthesis protein</fullName>
    </recommendedName>
</protein>
<dbReference type="Proteomes" id="UP000245166">
    <property type="component" value="Unassembled WGS sequence"/>
</dbReference>
<feature type="transmembrane region" description="Helical" evidence="6">
    <location>
        <begin position="161"/>
        <end position="180"/>
    </location>
</feature>
<evidence type="ECO:0000256" key="2">
    <source>
        <dbReference type="ARBA" id="ARBA00022475"/>
    </source>
</evidence>
<reference evidence="7 8" key="1">
    <citation type="submission" date="2018-03" db="EMBL/GenBank/DDBJ databases">
        <title>Genome assembly of novel Miniimonas species PCH200.</title>
        <authorList>
            <person name="Thakur V."/>
            <person name="Kumar V."/>
            <person name="Singh D."/>
        </authorList>
    </citation>
    <scope>NUCLEOTIDE SEQUENCE [LARGE SCALE GENOMIC DNA]</scope>
    <source>
        <strain evidence="7 8">PCH200</strain>
    </source>
</reference>
<accession>A0A2U1ZYQ5</accession>